<sequence>MTSQRHNMKEGSLKDLFNKTPTKKAPPVDPLATKGGELGDQGTQADGEAPLTSSFMKQLFGSLHGDFASLKQEIASEVKELNREVVDLGQRVATLEQARVA</sequence>
<gene>
    <name evidence="3" type="ORF">NDU88_003902</name>
</gene>
<dbReference type="EMBL" id="JANPWB010000013">
    <property type="protein sequence ID" value="KAJ1106501.1"/>
    <property type="molecule type" value="Genomic_DNA"/>
</dbReference>
<evidence type="ECO:0000256" key="1">
    <source>
        <dbReference type="SAM" id="Coils"/>
    </source>
</evidence>
<evidence type="ECO:0000256" key="2">
    <source>
        <dbReference type="SAM" id="MobiDB-lite"/>
    </source>
</evidence>
<reference evidence="3" key="1">
    <citation type="journal article" date="2022" name="bioRxiv">
        <title>Sequencing and chromosome-scale assembly of the giantPleurodeles waltlgenome.</title>
        <authorList>
            <person name="Brown T."/>
            <person name="Elewa A."/>
            <person name="Iarovenko S."/>
            <person name="Subramanian E."/>
            <person name="Araus A.J."/>
            <person name="Petzold A."/>
            <person name="Susuki M."/>
            <person name="Suzuki K.-i.T."/>
            <person name="Hayashi T."/>
            <person name="Toyoda A."/>
            <person name="Oliveira C."/>
            <person name="Osipova E."/>
            <person name="Leigh N.D."/>
            <person name="Simon A."/>
            <person name="Yun M.H."/>
        </authorList>
    </citation>
    <scope>NUCLEOTIDE SEQUENCE</scope>
    <source>
        <strain evidence="3">20211129_DDA</strain>
        <tissue evidence="3">Liver</tissue>
    </source>
</reference>
<feature type="coiled-coil region" evidence="1">
    <location>
        <begin position="71"/>
        <end position="98"/>
    </location>
</feature>
<evidence type="ECO:0000313" key="4">
    <source>
        <dbReference type="Proteomes" id="UP001066276"/>
    </source>
</evidence>
<dbReference type="Proteomes" id="UP001066276">
    <property type="component" value="Chromosome 9"/>
</dbReference>
<feature type="compositionally biased region" description="Basic and acidic residues" evidence="2">
    <location>
        <begin position="7"/>
        <end position="17"/>
    </location>
</feature>
<protein>
    <submittedName>
        <fullName evidence="3">Uncharacterized protein</fullName>
    </submittedName>
</protein>
<keyword evidence="1" id="KW-0175">Coiled coil</keyword>
<organism evidence="3 4">
    <name type="scientific">Pleurodeles waltl</name>
    <name type="common">Iberian ribbed newt</name>
    <dbReference type="NCBI Taxonomy" id="8319"/>
    <lineage>
        <taxon>Eukaryota</taxon>
        <taxon>Metazoa</taxon>
        <taxon>Chordata</taxon>
        <taxon>Craniata</taxon>
        <taxon>Vertebrata</taxon>
        <taxon>Euteleostomi</taxon>
        <taxon>Amphibia</taxon>
        <taxon>Batrachia</taxon>
        <taxon>Caudata</taxon>
        <taxon>Salamandroidea</taxon>
        <taxon>Salamandridae</taxon>
        <taxon>Pleurodelinae</taxon>
        <taxon>Pleurodeles</taxon>
    </lineage>
</organism>
<proteinExistence type="predicted"/>
<name>A0AAV7MRX6_PLEWA</name>
<evidence type="ECO:0000313" key="3">
    <source>
        <dbReference type="EMBL" id="KAJ1106501.1"/>
    </source>
</evidence>
<feature type="region of interest" description="Disordered" evidence="2">
    <location>
        <begin position="1"/>
        <end position="50"/>
    </location>
</feature>
<dbReference type="AlphaFoldDB" id="A0AAV7MRX6"/>
<accession>A0AAV7MRX6</accession>
<comment type="caution">
    <text evidence="3">The sequence shown here is derived from an EMBL/GenBank/DDBJ whole genome shotgun (WGS) entry which is preliminary data.</text>
</comment>
<keyword evidence="4" id="KW-1185">Reference proteome</keyword>